<sequence length="305" mass="32799">MPPDLRPRPVTFSPTSAELAACLDWRWKAALFLVAASPAALLLPAAQAPWAAAFLLGCASLLALFSAAQQMRYLLEADPVDSLSEDPLIRLQALLESQQGQMHEAAAAVSRSVTAGAQLAGLTRNVEQRCRWLLEHDAVQPQPQPSASLLEEIRASLALDHEAMAATQARIEAALSQRLDELLHRVGQLSTTQQGNNMLQDELSTLQAMSHGWAAQIEHAAYREASLGDAARYLTETADRLRDGTQAVERHAVRLQALISMSTHRQDGAAVVQAGLLTQLETMLQQAASPGSAEIPAIADAPRGF</sequence>
<comment type="caution">
    <text evidence="1">The sequence shown here is derived from an EMBL/GenBank/DDBJ whole genome shotgun (WGS) entry which is preliminary data.</text>
</comment>
<organism evidence="1 2">
    <name type="scientific">Teichococcus globiformis</name>
    <dbReference type="NCBI Taxonomy" id="2307229"/>
    <lineage>
        <taxon>Bacteria</taxon>
        <taxon>Pseudomonadati</taxon>
        <taxon>Pseudomonadota</taxon>
        <taxon>Alphaproteobacteria</taxon>
        <taxon>Acetobacterales</taxon>
        <taxon>Roseomonadaceae</taxon>
        <taxon>Roseomonas</taxon>
    </lineage>
</organism>
<proteinExistence type="predicted"/>
<evidence type="ECO:0000313" key="1">
    <source>
        <dbReference type="EMBL" id="MFC3126172.1"/>
    </source>
</evidence>
<evidence type="ECO:0008006" key="3">
    <source>
        <dbReference type="Google" id="ProtNLM"/>
    </source>
</evidence>
<evidence type="ECO:0000313" key="2">
    <source>
        <dbReference type="Proteomes" id="UP001595593"/>
    </source>
</evidence>
<keyword evidence="2" id="KW-1185">Reference proteome</keyword>
<dbReference type="EMBL" id="JBHRTN010000014">
    <property type="protein sequence ID" value="MFC3126172.1"/>
    <property type="molecule type" value="Genomic_DNA"/>
</dbReference>
<accession>A0ABV7G570</accession>
<gene>
    <name evidence="1" type="ORF">ACFOD4_13975</name>
</gene>
<dbReference type="Proteomes" id="UP001595593">
    <property type="component" value="Unassembled WGS sequence"/>
</dbReference>
<name>A0ABV7G570_9PROT</name>
<reference evidence="2" key="1">
    <citation type="journal article" date="2019" name="Int. J. Syst. Evol. Microbiol.">
        <title>The Global Catalogue of Microorganisms (GCM) 10K type strain sequencing project: providing services to taxonomists for standard genome sequencing and annotation.</title>
        <authorList>
            <consortium name="The Broad Institute Genomics Platform"/>
            <consortium name="The Broad Institute Genome Sequencing Center for Infectious Disease"/>
            <person name="Wu L."/>
            <person name="Ma J."/>
        </authorList>
    </citation>
    <scope>NUCLEOTIDE SEQUENCE [LARGE SCALE GENOMIC DNA]</scope>
    <source>
        <strain evidence="2">KCTC 52094</strain>
    </source>
</reference>
<dbReference type="RefSeq" id="WP_379597340.1">
    <property type="nucleotide sequence ID" value="NZ_JBHRTN010000014.1"/>
</dbReference>
<protein>
    <recommendedName>
        <fullName evidence="3">Chemotaxis protein</fullName>
    </recommendedName>
</protein>